<dbReference type="InterPro" id="IPR019734">
    <property type="entry name" value="TPR_rpt"/>
</dbReference>
<feature type="transmembrane region" description="Helical" evidence="4">
    <location>
        <begin position="42"/>
        <end position="60"/>
    </location>
</feature>
<keyword evidence="4" id="KW-1133">Transmembrane helix</keyword>
<dbReference type="AlphaFoldDB" id="A0A7V4U2E6"/>
<evidence type="ECO:0000256" key="1">
    <source>
        <dbReference type="ARBA" id="ARBA00022737"/>
    </source>
</evidence>
<keyword evidence="1" id="KW-0677">Repeat</keyword>
<dbReference type="Pfam" id="PF14559">
    <property type="entry name" value="TPR_19"/>
    <property type="match status" value="1"/>
</dbReference>
<keyword evidence="4" id="KW-0812">Transmembrane</keyword>
<evidence type="ECO:0000313" key="5">
    <source>
        <dbReference type="EMBL" id="HGY55629.1"/>
    </source>
</evidence>
<accession>A0A7V4U2E6</accession>
<dbReference type="EMBL" id="DRQG01000074">
    <property type="protein sequence ID" value="HGY55629.1"/>
    <property type="molecule type" value="Genomic_DNA"/>
</dbReference>
<keyword evidence="4" id="KW-0472">Membrane</keyword>
<dbReference type="Pfam" id="PF13174">
    <property type="entry name" value="TPR_6"/>
    <property type="match status" value="1"/>
</dbReference>
<dbReference type="Pfam" id="PF13432">
    <property type="entry name" value="TPR_16"/>
    <property type="match status" value="1"/>
</dbReference>
<dbReference type="InterPro" id="IPR051012">
    <property type="entry name" value="CellSynth/LPSAsmb/PSIAsmb"/>
</dbReference>
<dbReference type="SMART" id="SM00028">
    <property type="entry name" value="TPR"/>
    <property type="match status" value="4"/>
</dbReference>
<feature type="repeat" description="TPR" evidence="3">
    <location>
        <begin position="279"/>
        <end position="312"/>
    </location>
</feature>
<dbReference type="PROSITE" id="PS50005">
    <property type="entry name" value="TPR"/>
    <property type="match status" value="3"/>
</dbReference>
<name>A0A7V4U2E6_CALAY</name>
<dbReference type="PANTHER" id="PTHR45586:SF1">
    <property type="entry name" value="LIPOPOLYSACCHARIDE ASSEMBLY PROTEIN B"/>
    <property type="match status" value="1"/>
</dbReference>
<sequence length="519" mass="59980">FLSGGVPGGVLLLLFFLLTVNLSLQFLAASKLMDHNLKRRRQLTYSLLILLIYGILWIQFRPPLPRQRVVALPIASQDGLIPLEGSAFRLPEYLQQEALNNLTNRYLMHRWQWLLEAIPADSVKEPRAWISLARRMGALLIIESRKRDSRLEYRIYNKDDKTVSAWFVAEDTLNYRDLLDNLNEKLDIFENVRSVSHSEDRFLKAEALIILGKSEKALAVLHNLDNPQAQILRALIHFKKGLKIRIDREKAKYVKIQNPEFEQAKKILQSLVKNRQDNVQVAYLLGRIAVQEEKYDMAEVFLKKALIDDPTDARVYYALSFLLPARLEDLGYHKRTEVLEKALYYDPAFRDAVYELASEYYLSGTGTATGHGTTSAIRAITKYLKIRQGDPQILALLGSLYIKTNRLDEAQSIFTQLLQRFPQDSNLNYDLGIVFYHKKLYEKAIQYFRKAIKIDDNADAYLYLGLIYRDLGDPEKALHNFRERVRRRHGDDDTYAKEAMQGIRQILNKPVTESSGNAQ</sequence>
<proteinExistence type="predicted"/>
<dbReference type="PANTHER" id="PTHR45586">
    <property type="entry name" value="TPR REPEAT-CONTAINING PROTEIN PA4667"/>
    <property type="match status" value="1"/>
</dbReference>
<dbReference type="InterPro" id="IPR011990">
    <property type="entry name" value="TPR-like_helical_dom_sf"/>
</dbReference>
<dbReference type="Gene3D" id="1.25.40.10">
    <property type="entry name" value="Tetratricopeptide repeat domain"/>
    <property type="match status" value="1"/>
</dbReference>
<dbReference type="SUPFAM" id="SSF48452">
    <property type="entry name" value="TPR-like"/>
    <property type="match status" value="1"/>
</dbReference>
<organism evidence="5">
    <name type="scientific">Caldithrix abyssi</name>
    <dbReference type="NCBI Taxonomy" id="187145"/>
    <lineage>
        <taxon>Bacteria</taxon>
        <taxon>Pseudomonadati</taxon>
        <taxon>Calditrichota</taxon>
        <taxon>Calditrichia</taxon>
        <taxon>Calditrichales</taxon>
        <taxon>Calditrichaceae</taxon>
        <taxon>Caldithrix</taxon>
    </lineage>
</organism>
<comment type="caution">
    <text evidence="5">The sequence shown here is derived from an EMBL/GenBank/DDBJ whole genome shotgun (WGS) entry which is preliminary data.</text>
</comment>
<gene>
    <name evidence="5" type="ORF">ENK44_08015</name>
</gene>
<feature type="non-terminal residue" evidence="5">
    <location>
        <position position="1"/>
    </location>
</feature>
<feature type="repeat" description="TPR" evidence="3">
    <location>
        <begin position="425"/>
        <end position="458"/>
    </location>
</feature>
<feature type="repeat" description="TPR" evidence="3">
    <location>
        <begin position="391"/>
        <end position="424"/>
    </location>
</feature>
<dbReference type="Proteomes" id="UP000885779">
    <property type="component" value="Unassembled WGS sequence"/>
</dbReference>
<evidence type="ECO:0000256" key="4">
    <source>
        <dbReference type="SAM" id="Phobius"/>
    </source>
</evidence>
<keyword evidence="2 3" id="KW-0802">TPR repeat</keyword>
<feature type="transmembrane region" description="Helical" evidence="4">
    <location>
        <begin position="6"/>
        <end position="30"/>
    </location>
</feature>
<protein>
    <submittedName>
        <fullName evidence="5">Tetratricopeptide repeat protein</fullName>
    </submittedName>
</protein>
<evidence type="ECO:0000256" key="2">
    <source>
        <dbReference type="ARBA" id="ARBA00022803"/>
    </source>
</evidence>
<reference evidence="5" key="1">
    <citation type="journal article" date="2020" name="mSystems">
        <title>Genome- and Community-Level Interaction Insights into Carbon Utilization and Element Cycling Functions of Hydrothermarchaeota in Hydrothermal Sediment.</title>
        <authorList>
            <person name="Zhou Z."/>
            <person name="Liu Y."/>
            <person name="Xu W."/>
            <person name="Pan J."/>
            <person name="Luo Z.H."/>
            <person name="Li M."/>
        </authorList>
    </citation>
    <scope>NUCLEOTIDE SEQUENCE [LARGE SCALE GENOMIC DNA]</scope>
    <source>
        <strain evidence="5">HyVt-577</strain>
    </source>
</reference>
<evidence type="ECO:0000256" key="3">
    <source>
        <dbReference type="PROSITE-ProRule" id="PRU00339"/>
    </source>
</evidence>